<keyword evidence="4" id="KW-0732">Signal</keyword>
<evidence type="ECO:0000256" key="2">
    <source>
        <dbReference type="PIRSR" id="PIRSR000137-2"/>
    </source>
</evidence>
<dbReference type="PANTHER" id="PTHR11552:SF115">
    <property type="entry name" value="DEHYDROGENASE XPTC-RELATED"/>
    <property type="match status" value="1"/>
</dbReference>
<comment type="caution">
    <text evidence="7">The sequence shown here is derived from an EMBL/GenBank/DDBJ whole genome shotgun (WGS) entry which is preliminary data.</text>
</comment>
<dbReference type="Pfam" id="PF00732">
    <property type="entry name" value="GMC_oxred_N"/>
    <property type="match status" value="1"/>
</dbReference>
<keyword evidence="8" id="KW-1185">Reference proteome</keyword>
<evidence type="ECO:0000256" key="3">
    <source>
        <dbReference type="RuleBase" id="RU003968"/>
    </source>
</evidence>
<evidence type="ECO:0000259" key="6">
    <source>
        <dbReference type="PROSITE" id="PS00624"/>
    </source>
</evidence>
<protein>
    <submittedName>
        <fullName evidence="7">Dehydrogenase xptC</fullName>
    </submittedName>
</protein>
<evidence type="ECO:0000313" key="8">
    <source>
        <dbReference type="Proteomes" id="UP001055172"/>
    </source>
</evidence>
<dbReference type="InterPro" id="IPR000172">
    <property type="entry name" value="GMC_OxRdtase_N"/>
</dbReference>
<name>A0AA37GCA8_9PEZI</name>
<dbReference type="GO" id="GO:0016614">
    <property type="term" value="F:oxidoreductase activity, acting on CH-OH group of donors"/>
    <property type="evidence" value="ECO:0007669"/>
    <property type="project" value="InterPro"/>
</dbReference>
<gene>
    <name evidence="7" type="ORF">ColLi_01111</name>
</gene>
<accession>A0AA37GCA8</accession>
<dbReference type="GO" id="GO:0050660">
    <property type="term" value="F:flavin adenine dinucleotide binding"/>
    <property type="evidence" value="ECO:0007669"/>
    <property type="project" value="InterPro"/>
</dbReference>
<dbReference type="InterPro" id="IPR036188">
    <property type="entry name" value="FAD/NAD-bd_sf"/>
</dbReference>
<evidence type="ECO:0000313" key="7">
    <source>
        <dbReference type="EMBL" id="GJC78273.1"/>
    </source>
</evidence>
<feature type="domain" description="Glucose-methanol-choline oxidoreductase N-terminal" evidence="5">
    <location>
        <begin position="112"/>
        <end position="135"/>
    </location>
</feature>
<dbReference type="GO" id="GO:0044550">
    <property type="term" value="P:secondary metabolite biosynthetic process"/>
    <property type="evidence" value="ECO:0007669"/>
    <property type="project" value="TreeGrafter"/>
</dbReference>
<dbReference type="EMBL" id="BPPX01000002">
    <property type="protein sequence ID" value="GJC78273.1"/>
    <property type="molecule type" value="Genomic_DNA"/>
</dbReference>
<dbReference type="Gene3D" id="3.30.560.10">
    <property type="entry name" value="Glucose Oxidase, domain 3"/>
    <property type="match status" value="1"/>
</dbReference>
<comment type="similarity">
    <text evidence="1 3">Belongs to the GMC oxidoreductase family.</text>
</comment>
<dbReference type="Proteomes" id="UP001055172">
    <property type="component" value="Unassembled WGS sequence"/>
</dbReference>
<dbReference type="InterPro" id="IPR012132">
    <property type="entry name" value="GMC_OxRdtase"/>
</dbReference>
<reference evidence="7 8" key="1">
    <citation type="submission" date="2021-07" db="EMBL/GenBank/DDBJ databases">
        <title>Genome data of Colletotrichum spaethianum.</title>
        <authorList>
            <person name="Utami Y.D."/>
            <person name="Hiruma K."/>
        </authorList>
    </citation>
    <scope>NUCLEOTIDE SEQUENCE [LARGE SCALE GENOMIC DNA]</scope>
    <source>
        <strain evidence="7 8">MAFF 242679</strain>
    </source>
</reference>
<comment type="cofactor">
    <cofactor evidence="2">
        <name>FAD</name>
        <dbReference type="ChEBI" id="CHEBI:57692"/>
    </cofactor>
</comment>
<dbReference type="Gene3D" id="3.50.50.60">
    <property type="entry name" value="FAD/NAD(P)-binding domain"/>
    <property type="match status" value="1"/>
</dbReference>
<dbReference type="InterPro" id="IPR007867">
    <property type="entry name" value="GMC_OxRtase_C"/>
</dbReference>
<evidence type="ECO:0000256" key="1">
    <source>
        <dbReference type="ARBA" id="ARBA00010790"/>
    </source>
</evidence>
<dbReference type="AlphaFoldDB" id="A0AA37GCA8"/>
<dbReference type="PROSITE" id="PS00623">
    <property type="entry name" value="GMC_OXRED_1"/>
    <property type="match status" value="1"/>
</dbReference>
<proteinExistence type="inferred from homology"/>
<feature type="binding site" evidence="2">
    <location>
        <position position="265"/>
    </location>
    <ligand>
        <name>FAD</name>
        <dbReference type="ChEBI" id="CHEBI:57692"/>
    </ligand>
</feature>
<dbReference type="PROSITE" id="PS00624">
    <property type="entry name" value="GMC_OXRED_2"/>
    <property type="match status" value="1"/>
</dbReference>
<keyword evidence="2 3" id="KW-0274">FAD</keyword>
<dbReference type="PIRSF" id="PIRSF000137">
    <property type="entry name" value="Alcohol_oxidase"/>
    <property type="match status" value="1"/>
</dbReference>
<feature type="binding site" evidence="2">
    <location>
        <begin position="122"/>
        <end position="125"/>
    </location>
    <ligand>
        <name>FAD</name>
        <dbReference type="ChEBI" id="CHEBI:57692"/>
    </ligand>
</feature>
<feature type="binding site" evidence="2">
    <location>
        <position position="114"/>
    </location>
    <ligand>
        <name>FAD</name>
        <dbReference type="ChEBI" id="CHEBI:57692"/>
    </ligand>
</feature>
<dbReference type="SUPFAM" id="SSF51905">
    <property type="entry name" value="FAD/NAD(P)-binding domain"/>
    <property type="match status" value="1"/>
</dbReference>
<feature type="chain" id="PRO_5041328712" evidence="4">
    <location>
        <begin position="18"/>
        <end position="658"/>
    </location>
</feature>
<keyword evidence="3" id="KW-0285">Flavoprotein</keyword>
<evidence type="ECO:0000259" key="5">
    <source>
        <dbReference type="PROSITE" id="PS00623"/>
    </source>
</evidence>
<organism evidence="7 8">
    <name type="scientific">Colletotrichum liriopes</name>
    <dbReference type="NCBI Taxonomy" id="708192"/>
    <lineage>
        <taxon>Eukaryota</taxon>
        <taxon>Fungi</taxon>
        <taxon>Dikarya</taxon>
        <taxon>Ascomycota</taxon>
        <taxon>Pezizomycotina</taxon>
        <taxon>Sordariomycetes</taxon>
        <taxon>Hypocreomycetidae</taxon>
        <taxon>Glomerellales</taxon>
        <taxon>Glomerellaceae</taxon>
        <taxon>Colletotrichum</taxon>
        <taxon>Colletotrichum spaethianum species complex</taxon>
    </lineage>
</organism>
<dbReference type="SUPFAM" id="SSF54373">
    <property type="entry name" value="FAD-linked reductases, C-terminal domain"/>
    <property type="match status" value="1"/>
</dbReference>
<feature type="domain" description="Glucose-methanol-choline oxidoreductase N-terminal" evidence="6">
    <location>
        <begin position="302"/>
        <end position="316"/>
    </location>
</feature>
<feature type="signal peptide" evidence="4">
    <location>
        <begin position="1"/>
        <end position="17"/>
    </location>
</feature>
<sequence length="658" mass="71265">MAKTFTVLLAFGSSAIALRVPLHATIASREAVSETKYDFVIAGGGVSGLTVADRLTEDPSINVLVIETGPFDKDEDSVLVPGAFFPVPYLWLGLTSAPQAALNNREFSVPAGRVVGGGSVVNGMVFVRGGKAEYAAWEKLGAKGWGWDDLLPYFKKSENLTTPPEHFAEAANISWVESAYGREGPVRASYPNYFFPGAENFWQAALESGLTPSPDPNGGDRAVGLFNFPTLADATTRTRSHARINHYQRVKESRANYHILAEHTVSKVLFKGKQAVGLEYLPTAGGDKVEVFAKKEVLLAAGALHTPQLLQLSGIGSKRFLQSFGIDVVADLPGVGENFMDQGELKVPYTFENNIFPNSGALDTNTTYDAEQRALYDTKKEGAYTIVRTLSTNLAVPPLANTTSDWKDILAAAKRNKPTAYLAPDTPSSVQEGYKRQREIVLDQLAGQDVPLGMVHWGTGNSVTLYFLRALSRGSVRINSTDPLHQPVIDFRTGSDPVDFDLAVALFEKGKAIMSAPAMQVLGPKMAAPYGDATREEVKKLLAENMTPSNAHSCCTAAMVPKEKGGVVDTEMQVYGTKGLRVIDVSYWPMVLTAAPTATTYASGEKASHHPRCNFGLIKLTNIADRRHHQEEILSEVTPRPALRHSIGLDILLADITL</sequence>
<evidence type="ECO:0000256" key="4">
    <source>
        <dbReference type="SAM" id="SignalP"/>
    </source>
</evidence>
<dbReference type="PANTHER" id="PTHR11552">
    <property type="entry name" value="GLUCOSE-METHANOL-CHOLINE GMC OXIDOREDUCTASE"/>
    <property type="match status" value="1"/>
</dbReference>
<dbReference type="Pfam" id="PF05199">
    <property type="entry name" value="GMC_oxred_C"/>
    <property type="match status" value="1"/>
</dbReference>